<accession>A0A9P0J048</accession>
<organism evidence="2 3">
    <name type="scientific">Aphis gossypii</name>
    <name type="common">Cotton aphid</name>
    <dbReference type="NCBI Taxonomy" id="80765"/>
    <lineage>
        <taxon>Eukaryota</taxon>
        <taxon>Metazoa</taxon>
        <taxon>Ecdysozoa</taxon>
        <taxon>Arthropoda</taxon>
        <taxon>Hexapoda</taxon>
        <taxon>Insecta</taxon>
        <taxon>Pterygota</taxon>
        <taxon>Neoptera</taxon>
        <taxon>Paraneoptera</taxon>
        <taxon>Hemiptera</taxon>
        <taxon>Sternorrhyncha</taxon>
        <taxon>Aphidomorpha</taxon>
        <taxon>Aphidoidea</taxon>
        <taxon>Aphididae</taxon>
        <taxon>Aphidini</taxon>
        <taxon>Aphis</taxon>
        <taxon>Aphis</taxon>
    </lineage>
</organism>
<evidence type="ECO:0000313" key="3">
    <source>
        <dbReference type="Proteomes" id="UP001154329"/>
    </source>
</evidence>
<keyword evidence="1" id="KW-1133">Transmembrane helix</keyword>
<dbReference type="PROSITE" id="PS51257">
    <property type="entry name" value="PROKAR_LIPOPROTEIN"/>
    <property type="match status" value="1"/>
</dbReference>
<evidence type="ECO:0000313" key="2">
    <source>
        <dbReference type="EMBL" id="CAH1724024.1"/>
    </source>
</evidence>
<feature type="transmembrane region" description="Helical" evidence="1">
    <location>
        <begin position="6"/>
        <end position="30"/>
    </location>
</feature>
<sequence length="80" mass="9742">MIIIRYYFFHICLYNLVFTSCLLNYCIYWCKKCFVVSGLSNRVDFCLFSNGNKHIKSRPMLARYKLKYLHFLSRYALNYV</sequence>
<keyword evidence="3" id="KW-1185">Reference proteome</keyword>
<proteinExistence type="predicted"/>
<keyword evidence="1" id="KW-0472">Membrane</keyword>
<evidence type="ECO:0000256" key="1">
    <source>
        <dbReference type="SAM" id="Phobius"/>
    </source>
</evidence>
<dbReference type="Proteomes" id="UP001154329">
    <property type="component" value="Chromosome 2"/>
</dbReference>
<reference evidence="2" key="2">
    <citation type="submission" date="2022-10" db="EMBL/GenBank/DDBJ databases">
        <authorList>
            <consortium name="ENA_rothamsted_submissions"/>
            <consortium name="culmorum"/>
            <person name="King R."/>
        </authorList>
    </citation>
    <scope>NUCLEOTIDE SEQUENCE</scope>
</reference>
<reference evidence="2" key="1">
    <citation type="submission" date="2022-02" db="EMBL/GenBank/DDBJ databases">
        <authorList>
            <person name="King R."/>
        </authorList>
    </citation>
    <scope>NUCLEOTIDE SEQUENCE</scope>
</reference>
<dbReference type="EMBL" id="OU899035">
    <property type="protein sequence ID" value="CAH1724024.1"/>
    <property type="molecule type" value="Genomic_DNA"/>
</dbReference>
<gene>
    <name evidence="2" type="ORF">APHIGO_LOCUS5395</name>
</gene>
<name>A0A9P0J048_APHGO</name>
<dbReference type="AlphaFoldDB" id="A0A9P0J048"/>
<protein>
    <submittedName>
        <fullName evidence="2">Uncharacterized protein</fullName>
    </submittedName>
</protein>
<keyword evidence="1" id="KW-0812">Transmembrane</keyword>